<organism evidence="2 3">
    <name type="scientific">Iris pallida</name>
    <name type="common">Sweet iris</name>
    <dbReference type="NCBI Taxonomy" id="29817"/>
    <lineage>
        <taxon>Eukaryota</taxon>
        <taxon>Viridiplantae</taxon>
        <taxon>Streptophyta</taxon>
        <taxon>Embryophyta</taxon>
        <taxon>Tracheophyta</taxon>
        <taxon>Spermatophyta</taxon>
        <taxon>Magnoliopsida</taxon>
        <taxon>Liliopsida</taxon>
        <taxon>Asparagales</taxon>
        <taxon>Iridaceae</taxon>
        <taxon>Iridoideae</taxon>
        <taxon>Irideae</taxon>
        <taxon>Iris</taxon>
    </lineage>
</organism>
<reference evidence="2" key="1">
    <citation type="journal article" date="2023" name="GigaByte">
        <title>Genome assembly of the bearded iris, Iris pallida Lam.</title>
        <authorList>
            <person name="Bruccoleri R.E."/>
            <person name="Oakeley E.J."/>
            <person name="Faust A.M.E."/>
            <person name="Altorfer M."/>
            <person name="Dessus-Babus S."/>
            <person name="Burckhardt D."/>
            <person name="Oertli M."/>
            <person name="Naumann U."/>
            <person name="Petersen F."/>
            <person name="Wong J."/>
        </authorList>
    </citation>
    <scope>NUCLEOTIDE SEQUENCE</scope>
    <source>
        <strain evidence="2">GSM-AAB239-AS_SAM_17_03QT</strain>
    </source>
</reference>
<protein>
    <submittedName>
        <fullName evidence="2">Splicing factor PWI domain-containing protein</fullName>
    </submittedName>
</protein>
<feature type="region of interest" description="Disordered" evidence="1">
    <location>
        <begin position="1"/>
        <end position="39"/>
    </location>
</feature>
<comment type="caution">
    <text evidence="2">The sequence shown here is derived from an EMBL/GenBank/DDBJ whole genome shotgun (WGS) entry which is preliminary data.</text>
</comment>
<gene>
    <name evidence="2" type="ORF">M6B38_175920</name>
</gene>
<name>A0AAX6EQV9_IRIPA</name>
<evidence type="ECO:0000313" key="3">
    <source>
        <dbReference type="Proteomes" id="UP001140949"/>
    </source>
</evidence>
<dbReference type="Proteomes" id="UP001140949">
    <property type="component" value="Unassembled WGS sequence"/>
</dbReference>
<proteinExistence type="predicted"/>
<dbReference type="AlphaFoldDB" id="A0AAX6EQV9"/>
<accession>A0AAX6EQV9</accession>
<dbReference type="EMBL" id="JANAVB010034619">
    <property type="protein sequence ID" value="KAJ6806311.1"/>
    <property type="molecule type" value="Genomic_DNA"/>
</dbReference>
<keyword evidence="3" id="KW-1185">Reference proteome</keyword>
<evidence type="ECO:0000256" key="1">
    <source>
        <dbReference type="SAM" id="MobiDB-lite"/>
    </source>
</evidence>
<feature type="compositionally biased region" description="Basic residues" evidence="1">
    <location>
        <begin position="18"/>
        <end position="32"/>
    </location>
</feature>
<reference evidence="2" key="2">
    <citation type="submission" date="2023-04" db="EMBL/GenBank/DDBJ databases">
        <authorList>
            <person name="Bruccoleri R.E."/>
            <person name="Oakeley E.J."/>
            <person name="Faust A.-M."/>
            <person name="Dessus-Babus S."/>
            <person name="Altorfer M."/>
            <person name="Burckhardt D."/>
            <person name="Oertli M."/>
            <person name="Naumann U."/>
            <person name="Petersen F."/>
            <person name="Wong J."/>
        </authorList>
    </citation>
    <scope>NUCLEOTIDE SEQUENCE</scope>
    <source>
        <strain evidence="2">GSM-AAB239-AS_SAM_17_03QT</strain>
        <tissue evidence="2">Leaf</tissue>
    </source>
</reference>
<sequence>MATRRRGRGAAARAQACGRRRQRRAVGSRSKRGLGPAVW</sequence>
<evidence type="ECO:0000313" key="2">
    <source>
        <dbReference type="EMBL" id="KAJ6806311.1"/>
    </source>
</evidence>